<organism evidence="2">
    <name type="scientific">Agrilus planipennis</name>
    <name type="common">Emerald ash borer</name>
    <name type="synonym">Agrilus marcopoli</name>
    <dbReference type="NCBI Taxonomy" id="224129"/>
    <lineage>
        <taxon>Eukaryota</taxon>
        <taxon>Metazoa</taxon>
        <taxon>Ecdysozoa</taxon>
        <taxon>Arthropoda</taxon>
        <taxon>Hexapoda</taxon>
        <taxon>Insecta</taxon>
        <taxon>Pterygota</taxon>
        <taxon>Neoptera</taxon>
        <taxon>Endopterygota</taxon>
        <taxon>Coleoptera</taxon>
        <taxon>Polyphaga</taxon>
        <taxon>Elateriformia</taxon>
        <taxon>Buprestoidea</taxon>
        <taxon>Buprestidae</taxon>
        <taxon>Agrilinae</taxon>
        <taxon>Agrilus</taxon>
    </lineage>
</organism>
<evidence type="ECO:0000313" key="2">
    <source>
        <dbReference type="EMBL" id="QRI42706.1"/>
    </source>
</evidence>
<protein>
    <submittedName>
        <fullName evidence="2">Odorant binding protein 18</fullName>
    </submittedName>
</protein>
<proteinExistence type="evidence at transcript level"/>
<dbReference type="CDD" id="cd23992">
    <property type="entry name" value="PBP_GOBP"/>
    <property type="match status" value="1"/>
</dbReference>
<sequence length="155" mass="17892">MGNIKMDFKIFTIFTFFIVTARVNANLSLENMEKIGKTMHEIMEKCKKETGLSSDEVSVFRDPKGSLTRNDKCFLACFTRESGIKLEGDKIVDKFGYSDIIEREDPDYYKMSLSIVKECNEEVPKMDDECEYSGLLYKCHMEKAEQKSVEIPTFS</sequence>
<dbReference type="InterPro" id="IPR036728">
    <property type="entry name" value="PBP_GOBP_sf"/>
</dbReference>
<dbReference type="EMBL" id="MT136968">
    <property type="protein sequence ID" value="QRI42706.1"/>
    <property type="molecule type" value="mRNA"/>
</dbReference>
<keyword evidence="1" id="KW-0732">Signal</keyword>
<dbReference type="AlphaFoldDB" id="A0A890UKJ9"/>
<evidence type="ECO:0000256" key="1">
    <source>
        <dbReference type="SAM" id="SignalP"/>
    </source>
</evidence>
<reference evidence="2" key="1">
    <citation type="submission" date="2020-03" db="EMBL/GenBank/DDBJ databases">
        <title>Chemosensory and opsin genes in newly emerged and sexual maturity Agrilus planipennis.</title>
        <authorList>
            <person name="Zhang S."/>
        </authorList>
    </citation>
    <scope>NUCLEOTIDE SEQUENCE</scope>
</reference>
<accession>A0A890UKJ9</accession>
<reference evidence="2" key="2">
    <citation type="journal article" name="Front. Genet.">
        <title>The Characteristics of Chemosensory and Opsin Genes in Newly Emerged and Sexually Mature Agrilus planipennis, an Important Quarantine Forest Beetle.</title>
        <authorList>
            <person name="Shen S."/>
            <person name="Fan Z."/>
            <person name="Zhang X."/>
            <person name="Kong X."/>
            <person name="Liu F."/>
            <person name="Zhang Z."/>
            <person name="Zhang X."/>
            <person name="Hu X."/>
            <person name="Zhang S."/>
        </authorList>
    </citation>
    <scope>NUCLEOTIDE SEQUENCE</scope>
</reference>
<dbReference type="Gene3D" id="1.10.238.20">
    <property type="entry name" value="Pheromone/general odorant binding protein domain"/>
    <property type="match status" value="1"/>
</dbReference>
<dbReference type="GO" id="GO:0005549">
    <property type="term" value="F:odorant binding"/>
    <property type="evidence" value="ECO:0007669"/>
    <property type="project" value="InterPro"/>
</dbReference>
<dbReference type="Pfam" id="PF01395">
    <property type="entry name" value="PBP_GOBP"/>
    <property type="match status" value="1"/>
</dbReference>
<dbReference type="SUPFAM" id="SSF47565">
    <property type="entry name" value="Insect pheromone/odorant-binding proteins"/>
    <property type="match status" value="1"/>
</dbReference>
<feature type="signal peptide" evidence="1">
    <location>
        <begin position="1"/>
        <end position="25"/>
    </location>
</feature>
<feature type="chain" id="PRO_5032537410" evidence="1">
    <location>
        <begin position="26"/>
        <end position="155"/>
    </location>
</feature>
<dbReference type="InterPro" id="IPR006170">
    <property type="entry name" value="PBP/GOBP"/>
</dbReference>
<name>A0A890UKJ9_AGRPL</name>